<gene>
    <name evidence="10" type="ORF">MFIFM68171_00781</name>
</gene>
<accession>A0ABQ0FYI8</accession>
<evidence type="ECO:0000256" key="4">
    <source>
        <dbReference type="ARBA" id="ARBA00022750"/>
    </source>
</evidence>
<evidence type="ECO:0000313" key="11">
    <source>
        <dbReference type="Proteomes" id="UP001628179"/>
    </source>
</evidence>
<keyword evidence="7" id="KW-0812">Transmembrane</keyword>
<evidence type="ECO:0000313" key="10">
    <source>
        <dbReference type="EMBL" id="GAB1310571.1"/>
    </source>
</evidence>
<keyword evidence="3 8" id="KW-0732">Signal</keyword>
<keyword evidence="2 6" id="KW-0645">Protease</keyword>
<dbReference type="EMBL" id="BAAFSV010000001">
    <property type="protein sequence ID" value="GAB1310571.1"/>
    <property type="molecule type" value="Genomic_DNA"/>
</dbReference>
<dbReference type="InterPro" id="IPR001461">
    <property type="entry name" value="Aspartic_peptidase_A1"/>
</dbReference>
<dbReference type="PROSITE" id="PS51767">
    <property type="entry name" value="PEPTIDASE_A1"/>
    <property type="match status" value="1"/>
</dbReference>
<reference evidence="10 11" key="1">
    <citation type="submission" date="2024-09" db="EMBL/GenBank/DDBJ databases">
        <title>Itraconazole resistance in Madurella fahalii resulting from another homologue of gene encoding cytochrome P450 14-alpha sterol demethylase (CYP51).</title>
        <authorList>
            <person name="Yoshioka I."/>
            <person name="Fahal A.H."/>
            <person name="Kaneko S."/>
            <person name="Yaguchi T."/>
        </authorList>
    </citation>
    <scope>NUCLEOTIDE SEQUENCE [LARGE SCALE GENOMIC DNA]</scope>
    <source>
        <strain evidence="10 11">IFM 68171</strain>
    </source>
</reference>
<dbReference type="CDD" id="cd05474">
    <property type="entry name" value="SAP_like"/>
    <property type="match status" value="1"/>
</dbReference>
<keyword evidence="5 6" id="KW-0378">Hydrolase</keyword>
<name>A0ABQ0FYI8_9PEZI</name>
<evidence type="ECO:0000256" key="1">
    <source>
        <dbReference type="ARBA" id="ARBA00007447"/>
    </source>
</evidence>
<dbReference type="RefSeq" id="XP_070912304.1">
    <property type="nucleotide sequence ID" value="XM_071056203.1"/>
</dbReference>
<dbReference type="PROSITE" id="PS00141">
    <property type="entry name" value="ASP_PROTEASE"/>
    <property type="match status" value="1"/>
</dbReference>
<keyword evidence="7" id="KW-0472">Membrane</keyword>
<dbReference type="InterPro" id="IPR001969">
    <property type="entry name" value="Aspartic_peptidase_AS"/>
</dbReference>
<evidence type="ECO:0000256" key="8">
    <source>
        <dbReference type="SAM" id="SignalP"/>
    </source>
</evidence>
<feature type="transmembrane region" description="Helical" evidence="7">
    <location>
        <begin position="478"/>
        <end position="501"/>
    </location>
</feature>
<evidence type="ECO:0000256" key="6">
    <source>
        <dbReference type="RuleBase" id="RU000454"/>
    </source>
</evidence>
<dbReference type="Pfam" id="PF00026">
    <property type="entry name" value="Asp"/>
    <property type="match status" value="1"/>
</dbReference>
<evidence type="ECO:0000256" key="7">
    <source>
        <dbReference type="SAM" id="Phobius"/>
    </source>
</evidence>
<dbReference type="PANTHER" id="PTHR47966">
    <property type="entry name" value="BETA-SITE APP-CLEAVING ENZYME, ISOFORM A-RELATED"/>
    <property type="match status" value="1"/>
</dbReference>
<feature type="domain" description="Peptidase A1" evidence="9">
    <location>
        <begin position="62"/>
        <end position="404"/>
    </location>
</feature>
<organism evidence="10 11">
    <name type="scientific">Madurella fahalii</name>
    <dbReference type="NCBI Taxonomy" id="1157608"/>
    <lineage>
        <taxon>Eukaryota</taxon>
        <taxon>Fungi</taxon>
        <taxon>Dikarya</taxon>
        <taxon>Ascomycota</taxon>
        <taxon>Pezizomycotina</taxon>
        <taxon>Sordariomycetes</taxon>
        <taxon>Sordariomycetidae</taxon>
        <taxon>Sordariales</taxon>
        <taxon>Sordariales incertae sedis</taxon>
        <taxon>Madurella</taxon>
    </lineage>
</organism>
<keyword evidence="11" id="KW-1185">Reference proteome</keyword>
<dbReference type="InterPro" id="IPR033876">
    <property type="entry name" value="SAP-like"/>
</dbReference>
<dbReference type="PRINTS" id="PR00792">
    <property type="entry name" value="PEPSIN"/>
</dbReference>
<evidence type="ECO:0000259" key="9">
    <source>
        <dbReference type="PROSITE" id="PS51767"/>
    </source>
</evidence>
<sequence>MKAHTAVTVIAPFVGVAQAASAGGVIQWDIQKDQRPRDLTRLGRRASTFEEVISNEQARGGYFATCRLGTPGQNLTLQLDTGSSDIWVPDSESRVCREAAAGGCDFGSFNPSRSRTFKVTREGEFDIEYVDGSSSRGDYFTDVFEIGGATLQNMTMGLGLETSIPYGLVGVGYALNEAIVGQTRSGSSVYPNLPVQMVNEGLISTVAYSLWLNDLDSSSGNILFGGIDTEKYKGELTRIDVYPTQPNLFTSFRVALTSLHAVSPSGSDTLTSDTFPIPVILDSGTTLSYLPTDLATQVWGEVGAIYSAQFQLAVIPCRMENSKGYFSFGLAGSNGPRINVTMDELVLDLTTGQPPVFSTGPYEGQDACQFGIQNFTSAPYLLGDTFLRSAYVVYDLINNQIGIAATDFNSTDSNIIAFPSLGAHIPSATAAPDQSQVTSGSSPSVTALSYDARPGFMDLGGADDDGASAASAVPPAFWNIQMLLVGFSMFFTMFGPGLFLAV</sequence>
<evidence type="ECO:0000256" key="2">
    <source>
        <dbReference type="ARBA" id="ARBA00022670"/>
    </source>
</evidence>
<dbReference type="PANTHER" id="PTHR47966:SF65">
    <property type="entry name" value="ASPARTIC-TYPE ENDOPEPTIDASE"/>
    <property type="match status" value="1"/>
</dbReference>
<proteinExistence type="inferred from homology"/>
<evidence type="ECO:0000256" key="3">
    <source>
        <dbReference type="ARBA" id="ARBA00022729"/>
    </source>
</evidence>
<keyword evidence="7" id="KW-1133">Transmembrane helix</keyword>
<feature type="signal peptide" evidence="8">
    <location>
        <begin position="1"/>
        <end position="19"/>
    </location>
</feature>
<protein>
    <submittedName>
        <fullName evidence="10">Acid proteinase PEPI</fullName>
    </submittedName>
</protein>
<keyword evidence="4 6" id="KW-0064">Aspartyl protease</keyword>
<dbReference type="GeneID" id="98171526"/>
<dbReference type="InterPro" id="IPR021109">
    <property type="entry name" value="Peptidase_aspartic_dom_sf"/>
</dbReference>
<comment type="similarity">
    <text evidence="1 6">Belongs to the peptidase A1 family.</text>
</comment>
<dbReference type="Gene3D" id="2.40.70.10">
    <property type="entry name" value="Acid Proteases"/>
    <property type="match status" value="2"/>
</dbReference>
<dbReference type="Proteomes" id="UP001628179">
    <property type="component" value="Unassembled WGS sequence"/>
</dbReference>
<dbReference type="SUPFAM" id="SSF50630">
    <property type="entry name" value="Acid proteases"/>
    <property type="match status" value="1"/>
</dbReference>
<dbReference type="InterPro" id="IPR033121">
    <property type="entry name" value="PEPTIDASE_A1"/>
</dbReference>
<comment type="caution">
    <text evidence="10">The sequence shown here is derived from an EMBL/GenBank/DDBJ whole genome shotgun (WGS) entry which is preliminary data.</text>
</comment>
<feature type="chain" id="PRO_5046689811" evidence="8">
    <location>
        <begin position="20"/>
        <end position="502"/>
    </location>
</feature>
<evidence type="ECO:0000256" key="5">
    <source>
        <dbReference type="ARBA" id="ARBA00022801"/>
    </source>
</evidence>